<dbReference type="Proteomes" id="UP001314263">
    <property type="component" value="Unassembled WGS sequence"/>
</dbReference>
<dbReference type="InterPro" id="IPR021920">
    <property type="entry name" value="DUF3531"/>
</dbReference>
<protein>
    <recommendedName>
        <fullName evidence="3">DUF3531 domain-containing protein</fullName>
    </recommendedName>
</protein>
<evidence type="ECO:0000313" key="2">
    <source>
        <dbReference type="Proteomes" id="UP001314263"/>
    </source>
</evidence>
<keyword evidence="2" id="KW-1185">Reference proteome</keyword>
<dbReference type="EMBL" id="CAUYUE010000002">
    <property type="protein sequence ID" value="CAK0741543.1"/>
    <property type="molecule type" value="Genomic_DNA"/>
</dbReference>
<accession>A0AAV1HTR3</accession>
<dbReference type="PANTHER" id="PTHR46737">
    <property type="entry name" value="OS02G0827600 PROTEIN"/>
    <property type="match status" value="1"/>
</dbReference>
<gene>
    <name evidence="1" type="ORF">CVIRNUC_001333</name>
</gene>
<organism evidence="1 2">
    <name type="scientific">Coccomyxa viridis</name>
    <dbReference type="NCBI Taxonomy" id="1274662"/>
    <lineage>
        <taxon>Eukaryota</taxon>
        <taxon>Viridiplantae</taxon>
        <taxon>Chlorophyta</taxon>
        <taxon>core chlorophytes</taxon>
        <taxon>Trebouxiophyceae</taxon>
        <taxon>Trebouxiophyceae incertae sedis</taxon>
        <taxon>Coccomyxaceae</taxon>
        <taxon>Coccomyxa</taxon>
    </lineage>
</organism>
<evidence type="ECO:0000313" key="1">
    <source>
        <dbReference type="EMBL" id="CAK0741543.1"/>
    </source>
</evidence>
<proteinExistence type="predicted"/>
<dbReference type="PANTHER" id="PTHR46737:SF2">
    <property type="entry name" value="OS02G0827600 PROTEIN"/>
    <property type="match status" value="1"/>
</dbReference>
<evidence type="ECO:0008006" key="3">
    <source>
        <dbReference type="Google" id="ProtNLM"/>
    </source>
</evidence>
<sequence>MKACAIAGQAGIRHSLVRLCAAASDTASSRQQDVGSGGSIEPFKVTFREVDTFNLWIWLEMAAPPTEDDVDLLDTVITSWFMIGRLGGYNSMNLQAAHVGGSSVSFMEYDQGQSSSALDALFHDMGTVELQGRWCRCWFDLGTADELGLDILINALVCFSKENVAIKQLIIGGVNSDWPTPKRQGLI</sequence>
<reference evidence="1 2" key="1">
    <citation type="submission" date="2023-10" db="EMBL/GenBank/DDBJ databases">
        <authorList>
            <person name="Maclean D."/>
            <person name="Macfadyen A."/>
        </authorList>
    </citation>
    <scope>NUCLEOTIDE SEQUENCE [LARGE SCALE GENOMIC DNA]</scope>
</reference>
<dbReference type="Pfam" id="PF12049">
    <property type="entry name" value="DUF3531"/>
    <property type="match status" value="1"/>
</dbReference>
<name>A0AAV1HTR3_9CHLO</name>
<comment type="caution">
    <text evidence="1">The sequence shown here is derived from an EMBL/GenBank/DDBJ whole genome shotgun (WGS) entry which is preliminary data.</text>
</comment>
<dbReference type="AlphaFoldDB" id="A0AAV1HTR3"/>